<dbReference type="KEGG" id="sfj:SAMEA4384070_2323"/>
<dbReference type="RefSeq" id="WP_061795599.1">
    <property type="nucleotide sequence ID" value="NZ_CABITV010000007.1"/>
</dbReference>
<evidence type="ECO:0000313" key="1">
    <source>
        <dbReference type="EMBL" id="SNW01092.1"/>
    </source>
</evidence>
<accession>A0A240C0F1</accession>
<dbReference type="STRING" id="1411141.GCA_001590885_01191"/>
<proteinExistence type="predicted"/>
<dbReference type="GeneID" id="75027475"/>
<gene>
    <name evidence="1" type="ORF">SAMEA4384070_02323</name>
</gene>
<evidence type="ECO:0000313" key="2">
    <source>
        <dbReference type="Proteomes" id="UP000215134"/>
    </source>
</evidence>
<reference evidence="1 2" key="1">
    <citation type="submission" date="2017-06" db="EMBL/GenBank/DDBJ databases">
        <authorList>
            <consortium name="Pathogen Informatics"/>
        </authorList>
    </citation>
    <scope>NUCLEOTIDE SEQUENCE [LARGE SCALE GENOMIC DNA]</scope>
    <source>
        <strain evidence="1 2">NCTC12148</strain>
    </source>
</reference>
<name>A0A240C0F1_SERFI</name>
<dbReference type="Proteomes" id="UP000215134">
    <property type="component" value="Chromosome 1"/>
</dbReference>
<dbReference type="EMBL" id="LT906479">
    <property type="protein sequence ID" value="SNW01092.1"/>
    <property type="molecule type" value="Genomic_DNA"/>
</dbReference>
<organism evidence="1 2">
    <name type="scientific">Serratia ficaria</name>
    <dbReference type="NCBI Taxonomy" id="61651"/>
    <lineage>
        <taxon>Bacteria</taxon>
        <taxon>Pseudomonadati</taxon>
        <taxon>Pseudomonadota</taxon>
        <taxon>Gammaproteobacteria</taxon>
        <taxon>Enterobacterales</taxon>
        <taxon>Yersiniaceae</taxon>
        <taxon>Serratia</taxon>
    </lineage>
</organism>
<protein>
    <submittedName>
        <fullName evidence="1">Uncharacterized protein</fullName>
    </submittedName>
</protein>
<dbReference type="OrthoDB" id="5878415at2"/>
<keyword evidence="2" id="KW-1185">Reference proteome</keyword>
<sequence>MFEFIKRRRERHATSAAEYDAEASKIADEIKRLELTLAQNPRDGECQKRLMLAYNRALKIYAKSLAHRQGIDELFVKMDELRNIIRKSL</sequence>
<dbReference type="AlphaFoldDB" id="A0A240C0F1"/>